<gene>
    <name evidence="1" type="primary">par1</name>
    <name evidence="1" type="ORF">TRFO_15766</name>
</gene>
<dbReference type="Proteomes" id="UP000179807">
    <property type="component" value="Unassembled WGS sequence"/>
</dbReference>
<dbReference type="PANTHER" id="PTHR10257:SF3">
    <property type="entry name" value="SERINE_THREONINE-PROTEIN PHOSPHATASE 2A 56 KDA REGULATORY SUBUNIT GAMMA ISOFORM"/>
    <property type="match status" value="1"/>
</dbReference>
<dbReference type="FunFam" id="1.25.10.10:FF:000331">
    <property type="entry name" value="Phosphoprotein phosphatase, putative"/>
    <property type="match status" value="1"/>
</dbReference>
<proteinExistence type="predicted"/>
<dbReference type="Pfam" id="PF01603">
    <property type="entry name" value="B56"/>
    <property type="match status" value="1"/>
</dbReference>
<dbReference type="PANTHER" id="PTHR10257">
    <property type="entry name" value="SERINE/THREONINE PROTEIN PHOSPHATASE 2A PP2A REGULATORY SUBUNIT B"/>
    <property type="match status" value="1"/>
</dbReference>
<dbReference type="InterPro" id="IPR016024">
    <property type="entry name" value="ARM-type_fold"/>
</dbReference>
<dbReference type="VEuPathDB" id="TrichDB:TRFO_15766"/>
<dbReference type="RefSeq" id="XP_068367124.1">
    <property type="nucleotide sequence ID" value="XM_068498572.1"/>
</dbReference>
<comment type="caution">
    <text evidence="1">The sequence shown here is derived from an EMBL/GenBank/DDBJ whole genome shotgun (WGS) entry which is preliminary data.</text>
</comment>
<protein>
    <submittedName>
        <fullName evidence="1">Serine/threonine-protein phosphatase 2A 56 kDa regulatory subunit delta 1 isoform</fullName>
    </submittedName>
</protein>
<dbReference type="OrthoDB" id="10264446at2759"/>
<dbReference type="GO" id="GO:0007165">
    <property type="term" value="P:signal transduction"/>
    <property type="evidence" value="ECO:0007669"/>
    <property type="project" value="InterPro"/>
</dbReference>
<dbReference type="EMBL" id="MLAK01000441">
    <property type="protein sequence ID" value="OHT13988.1"/>
    <property type="molecule type" value="Genomic_DNA"/>
</dbReference>
<organism evidence="1 2">
    <name type="scientific">Tritrichomonas foetus</name>
    <dbReference type="NCBI Taxonomy" id="1144522"/>
    <lineage>
        <taxon>Eukaryota</taxon>
        <taxon>Metamonada</taxon>
        <taxon>Parabasalia</taxon>
        <taxon>Tritrichomonadida</taxon>
        <taxon>Tritrichomonadidae</taxon>
        <taxon>Tritrichomonas</taxon>
    </lineage>
</organism>
<sequence>MSGFPAAPGGRTVGRRVIQANPNRQMLAPKLGKAPLSANPRVIERSNLILKNRQKLCTPRSDMLQTMGIQKLITSTYVQNEEGNMVELPDLKDTQPNQYNEIMRKKLKECCKPCDFGSPTADSQNKATKSKYLTEVLEHIKTSRYFQLCDTQTFDVLFEMITKNIFRTLPPIPPLSRVPMIGDDIKDTLLEATWPHLDIIYHIFLEFLGSPQMVVAQHIKRFDNAFLSNFFALFDSTDPRERESMKMVLHRLYMKFNQLRPKMRQIMQQIFFSFLYDRTSFSGINELLEFYISIINGFTVPIKPDNLKFLFNILIPLHGSDYFHLFQENLFYCILQYIEKDPSLIPKIIHEIIKYWPNSSFKGLLFLAEISALIDSMSEDQFKIVMVEVFHLVARCIESPNFQISETAILLWKSDNFVLYVAQYAGTIFPLIIPALYRAGKNHWNNGIKNIAISVLRICMQIAPELYDQVYRGLDEIEAILNKKTEQEKGAWIELKGLANDVDPELEFTNFPNTVENVFKR</sequence>
<dbReference type="GO" id="GO:0000159">
    <property type="term" value="C:protein phosphatase type 2A complex"/>
    <property type="evidence" value="ECO:0007669"/>
    <property type="project" value="InterPro"/>
</dbReference>
<accession>A0A1J4KW55</accession>
<dbReference type="InterPro" id="IPR011989">
    <property type="entry name" value="ARM-like"/>
</dbReference>
<reference evidence="1" key="1">
    <citation type="submission" date="2016-10" db="EMBL/GenBank/DDBJ databases">
        <authorList>
            <person name="Benchimol M."/>
            <person name="Almeida L.G."/>
            <person name="Vasconcelos A.T."/>
            <person name="Perreira-Neves A."/>
            <person name="Rosa I.A."/>
            <person name="Tasca T."/>
            <person name="Bogo M.R."/>
            <person name="de Souza W."/>
        </authorList>
    </citation>
    <scope>NUCLEOTIDE SEQUENCE [LARGE SCALE GENOMIC DNA]</scope>
    <source>
        <strain evidence="1">K</strain>
    </source>
</reference>
<evidence type="ECO:0000313" key="1">
    <source>
        <dbReference type="EMBL" id="OHT13988.1"/>
    </source>
</evidence>
<dbReference type="GO" id="GO:0019888">
    <property type="term" value="F:protein phosphatase regulator activity"/>
    <property type="evidence" value="ECO:0007669"/>
    <property type="project" value="InterPro"/>
</dbReference>
<dbReference type="AlphaFoldDB" id="A0A1J4KW55"/>
<dbReference type="InterPro" id="IPR002554">
    <property type="entry name" value="PP2A_B56"/>
</dbReference>
<keyword evidence="2" id="KW-1185">Reference proteome</keyword>
<dbReference type="Gene3D" id="1.25.10.10">
    <property type="entry name" value="Leucine-rich Repeat Variant"/>
    <property type="match status" value="1"/>
</dbReference>
<dbReference type="GeneID" id="94833276"/>
<dbReference type="SUPFAM" id="SSF48371">
    <property type="entry name" value="ARM repeat"/>
    <property type="match status" value="1"/>
</dbReference>
<evidence type="ECO:0000313" key="2">
    <source>
        <dbReference type="Proteomes" id="UP000179807"/>
    </source>
</evidence>
<name>A0A1J4KW55_9EUKA</name>